<protein>
    <submittedName>
        <fullName evidence="2">Uncharacterized protein</fullName>
    </submittedName>
</protein>
<dbReference type="AlphaFoldDB" id="A0A6J4SEZ1"/>
<reference evidence="2" key="1">
    <citation type="submission" date="2020-02" db="EMBL/GenBank/DDBJ databases">
        <authorList>
            <person name="Meier V. D."/>
        </authorList>
    </citation>
    <scope>NUCLEOTIDE SEQUENCE</scope>
    <source>
        <strain evidence="2">AVDCRST_MAG53</strain>
    </source>
</reference>
<sequence>GPRQATFTTARGLRRQAGRCGRREPWDEGVGDRPNGRRHDPRNSIIPTRARRRLARWTLRAV</sequence>
<evidence type="ECO:0000313" key="2">
    <source>
        <dbReference type="EMBL" id="CAA9492276.1"/>
    </source>
</evidence>
<gene>
    <name evidence="2" type="ORF">AVDCRST_MAG53-1599</name>
</gene>
<name>A0A6J4SEZ1_9ACTN</name>
<accession>A0A6J4SEZ1</accession>
<feature type="non-terminal residue" evidence="2">
    <location>
        <position position="1"/>
    </location>
</feature>
<feature type="non-terminal residue" evidence="2">
    <location>
        <position position="62"/>
    </location>
</feature>
<proteinExistence type="predicted"/>
<organism evidence="2">
    <name type="scientific">uncultured Solirubrobacteraceae bacterium</name>
    <dbReference type="NCBI Taxonomy" id="1162706"/>
    <lineage>
        <taxon>Bacteria</taxon>
        <taxon>Bacillati</taxon>
        <taxon>Actinomycetota</taxon>
        <taxon>Thermoleophilia</taxon>
        <taxon>Solirubrobacterales</taxon>
        <taxon>Solirubrobacteraceae</taxon>
        <taxon>environmental samples</taxon>
    </lineage>
</organism>
<evidence type="ECO:0000256" key="1">
    <source>
        <dbReference type="SAM" id="MobiDB-lite"/>
    </source>
</evidence>
<dbReference type="EMBL" id="CADCVR010000047">
    <property type="protein sequence ID" value="CAA9492276.1"/>
    <property type="molecule type" value="Genomic_DNA"/>
</dbReference>
<feature type="region of interest" description="Disordered" evidence="1">
    <location>
        <begin position="1"/>
        <end position="47"/>
    </location>
</feature>
<feature type="compositionally biased region" description="Basic and acidic residues" evidence="1">
    <location>
        <begin position="21"/>
        <end position="42"/>
    </location>
</feature>